<name>A0AAE5H081_CLOBE</name>
<proteinExistence type="predicted"/>
<dbReference type="RefSeq" id="WP_077856374.1">
    <property type="nucleotide sequence ID" value="NZ_JABTDW010000001.1"/>
</dbReference>
<dbReference type="InterPro" id="IPR027417">
    <property type="entry name" value="P-loop_NTPase"/>
</dbReference>
<dbReference type="Proteomes" id="UP000822184">
    <property type="component" value="Unassembled WGS sequence"/>
</dbReference>
<organism evidence="1 2">
    <name type="scientific">Clostridium beijerinckii</name>
    <name type="common">Clostridium MP</name>
    <dbReference type="NCBI Taxonomy" id="1520"/>
    <lineage>
        <taxon>Bacteria</taxon>
        <taxon>Bacillati</taxon>
        <taxon>Bacillota</taxon>
        <taxon>Clostridia</taxon>
        <taxon>Eubacteriales</taxon>
        <taxon>Clostridiaceae</taxon>
        <taxon>Clostridium</taxon>
    </lineage>
</organism>
<sequence length="445" mass="52027">MSFYNDWGFWDEPFSYKPLEGDEIGENLLVGREGEKKKLKLRLRQTDKICTVEGEIGIGKTSLANVVLFECYNEWAEDTTTNPILIPCKLKFQLKEALDIDEFRKMVIVELAQVIIKYKKILNESGLYNGKEFEKFFNSESLNAVSIGASIMGFGGNASQEKSLNNSKVFQDEIFYKLVEQALFEMSEKAYMGGIVCLIDNVELVNTHVKARELIELMRDKIFNIPFTKWVLCGEKDIFMSIIESPRMSAYIHKPILVNKLQANVASKMFSTRYDFYGGNYLPCSDKEFDSLFRIFDGNTRDIFECIDEYCYEIYESDELPDYEHDKEECFGRWLNKITIDYIKATINVMEPKHFNLLFKLCKSKTLKIEKFKSMCNLDDEIDSFINIAKQHHFIKTYDDGTFKYLRKGYIMRYHFSTFSSFSELKEDLENTYDIFIKKSTTNLK</sequence>
<evidence type="ECO:0000313" key="2">
    <source>
        <dbReference type="Proteomes" id="UP000822184"/>
    </source>
</evidence>
<dbReference type="EMBL" id="JABTDW010000001">
    <property type="protein sequence ID" value="NSB12152.1"/>
    <property type="molecule type" value="Genomic_DNA"/>
</dbReference>
<protein>
    <submittedName>
        <fullName evidence="1">Uncharacterized protein</fullName>
    </submittedName>
</protein>
<accession>A0AAE5H081</accession>
<gene>
    <name evidence="1" type="ORF">BCD95_000411</name>
</gene>
<evidence type="ECO:0000313" key="1">
    <source>
        <dbReference type="EMBL" id="NSB12152.1"/>
    </source>
</evidence>
<dbReference type="SUPFAM" id="SSF52540">
    <property type="entry name" value="P-loop containing nucleoside triphosphate hydrolases"/>
    <property type="match status" value="1"/>
</dbReference>
<comment type="caution">
    <text evidence="1">The sequence shown here is derived from an EMBL/GenBank/DDBJ whole genome shotgun (WGS) entry which is preliminary data.</text>
</comment>
<dbReference type="AlphaFoldDB" id="A0AAE5H081"/>
<dbReference type="Gene3D" id="3.40.50.300">
    <property type="entry name" value="P-loop containing nucleotide triphosphate hydrolases"/>
    <property type="match status" value="1"/>
</dbReference>
<reference evidence="1" key="1">
    <citation type="submission" date="2020-06" db="EMBL/GenBank/DDBJ databases">
        <title>Genomic insights into acetone-butanol-ethanol (ABE) fermentation by sequencing solventogenic clostridia strains.</title>
        <authorList>
            <person name="Brown S."/>
        </authorList>
    </citation>
    <scope>NUCLEOTIDE SEQUENCE</scope>
    <source>
        <strain evidence="1">DJ123</strain>
    </source>
</reference>